<dbReference type="SUPFAM" id="SSF81665">
    <property type="entry name" value="Calcium ATPase, transmembrane domain M"/>
    <property type="match status" value="1"/>
</dbReference>
<dbReference type="SMART" id="SM00831">
    <property type="entry name" value="Cation_ATPase_N"/>
    <property type="match status" value="1"/>
</dbReference>
<keyword evidence="7" id="KW-1185">Reference proteome</keyword>
<evidence type="ECO:0000256" key="1">
    <source>
        <dbReference type="ARBA" id="ARBA00004141"/>
    </source>
</evidence>
<gene>
    <name evidence="6" type="ORF">CTheo_3864</name>
</gene>
<keyword evidence="2" id="KW-0547">Nucleotide-binding</keyword>
<dbReference type="GO" id="GO:0016020">
    <property type="term" value="C:membrane"/>
    <property type="evidence" value="ECO:0007669"/>
    <property type="project" value="UniProtKB-SubCell"/>
</dbReference>
<evidence type="ECO:0000256" key="3">
    <source>
        <dbReference type="ARBA" id="ARBA00022840"/>
    </source>
</evidence>
<dbReference type="Gene3D" id="2.70.150.10">
    <property type="entry name" value="Calcium-transporting ATPase, cytoplasmic transduction domain A"/>
    <property type="match status" value="1"/>
</dbReference>
<proteinExistence type="predicted"/>
<dbReference type="Pfam" id="PF00690">
    <property type="entry name" value="Cation_ATPase_N"/>
    <property type="match status" value="1"/>
</dbReference>
<name>A0A5N5QLW0_9AGAM</name>
<dbReference type="GO" id="GO:0005524">
    <property type="term" value="F:ATP binding"/>
    <property type="evidence" value="ECO:0007669"/>
    <property type="project" value="UniProtKB-KW"/>
</dbReference>
<dbReference type="NCBIfam" id="TIGR01494">
    <property type="entry name" value="ATPase_P-type"/>
    <property type="match status" value="1"/>
</dbReference>
<dbReference type="InterPro" id="IPR008250">
    <property type="entry name" value="ATPase_P-typ_transduc_dom_A_sf"/>
</dbReference>
<dbReference type="GO" id="GO:0006812">
    <property type="term" value="P:monoatomic cation transport"/>
    <property type="evidence" value="ECO:0007669"/>
    <property type="project" value="UniProtKB-ARBA"/>
</dbReference>
<dbReference type="PANTHER" id="PTHR42861">
    <property type="entry name" value="CALCIUM-TRANSPORTING ATPASE"/>
    <property type="match status" value="1"/>
</dbReference>
<dbReference type="Pfam" id="PF00122">
    <property type="entry name" value="E1-E2_ATPase"/>
    <property type="match status" value="1"/>
</dbReference>
<accession>A0A5N5QLW0</accession>
<dbReference type="InterPro" id="IPR004014">
    <property type="entry name" value="ATPase_P-typ_cation-transptr_N"/>
</dbReference>
<keyword evidence="3" id="KW-0067">ATP-binding</keyword>
<dbReference type="InterPro" id="IPR023298">
    <property type="entry name" value="ATPase_P-typ_TM_dom_sf"/>
</dbReference>
<feature type="compositionally biased region" description="Basic residues" evidence="4">
    <location>
        <begin position="21"/>
        <end position="30"/>
    </location>
</feature>
<dbReference type="OrthoDB" id="3352408at2759"/>
<sequence>MGEKERSSLTELSMENLPRSGYRRGQHSMRRASSPPAQSYFDTAENGPHPISPDAGSHFAYSTTLRRHESPTSTVDKIMHWSHKDPEEGIMLDNRQDAPSARYASMSIEACLRDFHSDPATGLASSSIPALRATYGYNEFSVSTPEPAWLKFAKTIYESHFILLLFGSAAISALLGNFDDAVSITVAILIVVTVGYVQEWRSEESLAALNKLVPHHCHILRDGHQVHLLANELVPGDIVTFQVGDRIPADTRILNSLDLEIDESSLTGETRPARKSDAPCPPRAPLALHSANARVSHLWAPSFAMVSPLSSRCAPLTRPGRGTGLVVSTGATTKFGSVFTLMQSVEEKRTPLQASMSSRTSSPCSALGQVSLAVAAIPDLPIVTTVTLALGVLRMARRKAIVKKLPSVEALGSVSVVCSDKTGKYISQCQRMY</sequence>
<dbReference type="GO" id="GO:0016887">
    <property type="term" value="F:ATP hydrolysis activity"/>
    <property type="evidence" value="ECO:0007669"/>
    <property type="project" value="InterPro"/>
</dbReference>
<dbReference type="InterPro" id="IPR001757">
    <property type="entry name" value="P_typ_ATPase"/>
</dbReference>
<protein>
    <submittedName>
        <fullName evidence="6">Calcium-transporting P-type ATPase, PMR1-type protein</fullName>
    </submittedName>
</protein>
<evidence type="ECO:0000313" key="7">
    <source>
        <dbReference type="Proteomes" id="UP000383932"/>
    </source>
</evidence>
<dbReference type="InterPro" id="IPR059000">
    <property type="entry name" value="ATPase_P-type_domA"/>
</dbReference>
<dbReference type="EMBL" id="SSOP01000057">
    <property type="protein sequence ID" value="KAB5592664.1"/>
    <property type="molecule type" value="Genomic_DNA"/>
</dbReference>
<dbReference type="Gene3D" id="1.20.1110.10">
    <property type="entry name" value="Calcium-transporting ATPase, transmembrane domain"/>
    <property type="match status" value="2"/>
</dbReference>
<evidence type="ECO:0000259" key="5">
    <source>
        <dbReference type="SMART" id="SM00831"/>
    </source>
</evidence>
<evidence type="ECO:0000256" key="2">
    <source>
        <dbReference type="ARBA" id="ARBA00022741"/>
    </source>
</evidence>
<feature type="region of interest" description="Disordered" evidence="4">
    <location>
        <begin position="1"/>
        <end position="58"/>
    </location>
</feature>
<dbReference type="Proteomes" id="UP000383932">
    <property type="component" value="Unassembled WGS sequence"/>
</dbReference>
<feature type="domain" description="Cation-transporting P-type ATPase N-terminal" evidence="5">
    <location>
        <begin position="102"/>
        <end position="177"/>
    </location>
</feature>
<organism evidence="6 7">
    <name type="scientific">Ceratobasidium theobromae</name>
    <dbReference type="NCBI Taxonomy" id="1582974"/>
    <lineage>
        <taxon>Eukaryota</taxon>
        <taxon>Fungi</taxon>
        <taxon>Dikarya</taxon>
        <taxon>Basidiomycota</taxon>
        <taxon>Agaricomycotina</taxon>
        <taxon>Agaricomycetes</taxon>
        <taxon>Cantharellales</taxon>
        <taxon>Ceratobasidiaceae</taxon>
        <taxon>Ceratobasidium</taxon>
    </lineage>
</organism>
<evidence type="ECO:0000313" key="6">
    <source>
        <dbReference type="EMBL" id="KAB5592664.1"/>
    </source>
</evidence>
<dbReference type="AlphaFoldDB" id="A0A5N5QLW0"/>
<comment type="caution">
    <text evidence="6">The sequence shown here is derived from an EMBL/GenBank/DDBJ whole genome shotgun (WGS) entry which is preliminary data.</text>
</comment>
<dbReference type="SUPFAM" id="SSF81653">
    <property type="entry name" value="Calcium ATPase, transduction domain A"/>
    <property type="match status" value="1"/>
</dbReference>
<reference evidence="6 7" key="1">
    <citation type="journal article" date="2019" name="Fungal Biol. Biotechnol.">
        <title>Draft genome sequence of fastidious pathogen Ceratobasidium theobromae, which causes vascular-streak dieback in Theobroma cacao.</title>
        <authorList>
            <person name="Ali S.S."/>
            <person name="Asman A."/>
            <person name="Shao J."/>
            <person name="Firmansyah A.P."/>
            <person name="Susilo A.W."/>
            <person name="Rosmana A."/>
            <person name="McMahon P."/>
            <person name="Junaid M."/>
            <person name="Guest D."/>
            <person name="Kheng T.Y."/>
            <person name="Meinhardt L.W."/>
            <person name="Bailey B.A."/>
        </authorList>
    </citation>
    <scope>NUCLEOTIDE SEQUENCE [LARGE SCALE GENOMIC DNA]</scope>
    <source>
        <strain evidence="6 7">CT2</strain>
    </source>
</reference>
<evidence type="ECO:0000256" key="4">
    <source>
        <dbReference type="SAM" id="MobiDB-lite"/>
    </source>
</evidence>
<comment type="subcellular location">
    <subcellularLocation>
        <location evidence="1">Membrane</location>
        <topology evidence="1">Multi-pass membrane protein</topology>
    </subcellularLocation>
</comment>